<reference evidence="11" key="1">
    <citation type="submission" date="2021-01" db="EMBL/GenBank/DDBJ databases">
        <authorList>
            <person name="Kaushik A."/>
        </authorList>
    </citation>
    <scope>NUCLEOTIDE SEQUENCE</scope>
    <source>
        <strain evidence="11">AG1-1A</strain>
    </source>
</reference>
<keyword evidence="4 9" id="KW-0732">Signal</keyword>
<evidence type="ECO:0000259" key="10">
    <source>
        <dbReference type="PROSITE" id="PS50866"/>
    </source>
</evidence>
<gene>
    <name evidence="11" type="ORF">RDB_LOCUS70594</name>
</gene>
<comment type="caution">
    <text evidence="11">The sequence shown here is derived from an EMBL/GenBank/DDBJ whole genome shotgun (WGS) entry which is preliminary data.</text>
</comment>
<evidence type="ECO:0000256" key="5">
    <source>
        <dbReference type="ARBA" id="ARBA00022989"/>
    </source>
</evidence>
<keyword evidence="5 8" id="KW-1133">Transmembrane helix</keyword>
<feature type="transmembrane region" description="Helical" evidence="8">
    <location>
        <begin position="201"/>
        <end position="220"/>
    </location>
</feature>
<evidence type="ECO:0000256" key="3">
    <source>
        <dbReference type="ARBA" id="ARBA00022692"/>
    </source>
</evidence>
<organism evidence="11 12">
    <name type="scientific">Rhizoctonia solani</name>
    <dbReference type="NCBI Taxonomy" id="456999"/>
    <lineage>
        <taxon>Eukaryota</taxon>
        <taxon>Fungi</taxon>
        <taxon>Dikarya</taxon>
        <taxon>Basidiomycota</taxon>
        <taxon>Agaricomycotina</taxon>
        <taxon>Agaricomycetes</taxon>
        <taxon>Cantharellales</taxon>
        <taxon>Ceratobasidiaceae</taxon>
        <taxon>Rhizoctonia</taxon>
    </lineage>
</organism>
<dbReference type="AlphaFoldDB" id="A0A8H2XUD7"/>
<feature type="compositionally biased region" description="Polar residues" evidence="7">
    <location>
        <begin position="358"/>
        <end position="376"/>
    </location>
</feature>
<dbReference type="PANTHER" id="PTHR22811">
    <property type="entry name" value="TRANSMEMBRANE EMP24 DOMAIN-CONTAINING PROTEIN"/>
    <property type="match status" value="1"/>
</dbReference>
<evidence type="ECO:0000256" key="2">
    <source>
        <dbReference type="ARBA" id="ARBA00007104"/>
    </source>
</evidence>
<evidence type="ECO:0000313" key="12">
    <source>
        <dbReference type="Proteomes" id="UP000663840"/>
    </source>
</evidence>
<dbReference type="PROSITE" id="PS50866">
    <property type="entry name" value="GOLD"/>
    <property type="match status" value="1"/>
</dbReference>
<accession>A0A8H2XUD7</accession>
<evidence type="ECO:0000256" key="6">
    <source>
        <dbReference type="ARBA" id="ARBA00023136"/>
    </source>
</evidence>
<feature type="region of interest" description="Disordered" evidence="7">
    <location>
        <begin position="417"/>
        <end position="480"/>
    </location>
</feature>
<feature type="signal peptide" evidence="9">
    <location>
        <begin position="1"/>
        <end position="24"/>
    </location>
</feature>
<evidence type="ECO:0000256" key="8">
    <source>
        <dbReference type="SAM" id="Phobius"/>
    </source>
</evidence>
<dbReference type="InterPro" id="IPR009038">
    <property type="entry name" value="GOLD_dom"/>
</dbReference>
<feature type="region of interest" description="Disordered" evidence="7">
    <location>
        <begin position="546"/>
        <end position="586"/>
    </location>
</feature>
<feature type="region of interest" description="Disordered" evidence="7">
    <location>
        <begin position="598"/>
        <end position="630"/>
    </location>
</feature>
<proteinExistence type="inferred from homology"/>
<protein>
    <recommendedName>
        <fullName evidence="10">GOLD domain-containing protein</fullName>
    </recommendedName>
</protein>
<dbReference type="Proteomes" id="UP000663840">
    <property type="component" value="Unassembled WGS sequence"/>
</dbReference>
<name>A0A8H2XUD7_9AGAM</name>
<feature type="compositionally biased region" description="Low complexity" evidence="7">
    <location>
        <begin position="336"/>
        <end position="352"/>
    </location>
</feature>
<dbReference type="GO" id="GO:0016020">
    <property type="term" value="C:membrane"/>
    <property type="evidence" value="ECO:0007669"/>
    <property type="project" value="UniProtKB-SubCell"/>
</dbReference>
<comment type="similarity">
    <text evidence="2">Belongs to the EMP24/GP25L family.</text>
</comment>
<feature type="compositionally biased region" description="Polar residues" evidence="7">
    <location>
        <begin position="616"/>
        <end position="625"/>
    </location>
</feature>
<sequence length="835" mass="87883">MLRPRISLSVLLLAFLLSPLQTAAIKFALPASKNPIRKCIWNAAHDGALVVITANLGPGENQRIDVDVVDRSEHQHMYLSKKGLKSETRVAITAHGEGDVGICFTNTLVGSVISADQARVIDLDVDIGADAVDYNAIANQESLSGLETEMRKLEAVVQEITDEFGYLKRREMRMRDTNESTQRRVIALSSTTLFIASRPPLVVVVVALYLSISLALYPFLASSPRPPTPMYHGIPFTLLGKRCELSVDACPTPVCNCKADESCQIIFRTCDQCDKVICTPNSRPTSGSISEGAVAGAVVSCVVVTALLAAMLWFLRRRRAARKAAQVIAAKRATPYTVEGGPTGTPVGTPAGEKPPTLLSTPASPRTPNANANGTSHTLHYAASDINLDPFADALSVRSGNSSHVIPIAYVPPNSASMSLADGHRQSVTSLPPSRPHRSPDLNLKLEPPKSAASRLSVGQDLRPPRFSSPYAASQRSGASRASTISSVGSFMYSDTPVVVSQAQGGVRQVLGVARPAVVQVPAAGLSSGPPTPGSGTGADLIRSFSQRSKKSAGIVPPLPEFPPEHIAERSPFSPESEGGDPFADKENETASYSVRSVNTFGQPGVPGRDIRASKSPVQPNSTTFLAEPVGYDSRPSSIGTVIEGEAHRVVLGTASASEEDINTLPPVPVRRTSGASVADSILAGFPFVPPSPVGQGAESTNLRPGSLAMSVSESLADHNPPPVPPVPTLSELARQEEEALEQGQVARLPPSRHTLGMSTFSSASGVSSSGLEAFPFQFGPAGGAPRDSLDTNVDVDLGAVGGKQIVRASLDTLALSRDVEAFPLPESGYTVKRS</sequence>
<evidence type="ECO:0000313" key="11">
    <source>
        <dbReference type="EMBL" id="CAE6435538.1"/>
    </source>
</evidence>
<dbReference type="SMART" id="SM01190">
    <property type="entry name" value="EMP24_GP25L"/>
    <property type="match status" value="1"/>
</dbReference>
<evidence type="ECO:0000256" key="4">
    <source>
        <dbReference type="ARBA" id="ARBA00022729"/>
    </source>
</evidence>
<feature type="region of interest" description="Disordered" evidence="7">
    <location>
        <begin position="336"/>
        <end position="376"/>
    </location>
</feature>
<keyword evidence="3 8" id="KW-0812">Transmembrane</keyword>
<feature type="chain" id="PRO_5034137559" description="GOLD domain-containing protein" evidence="9">
    <location>
        <begin position="25"/>
        <end position="835"/>
    </location>
</feature>
<feature type="transmembrane region" description="Helical" evidence="8">
    <location>
        <begin position="293"/>
        <end position="315"/>
    </location>
</feature>
<keyword evidence="6 8" id="KW-0472">Membrane</keyword>
<dbReference type="Pfam" id="PF01105">
    <property type="entry name" value="EMP24_GP25L"/>
    <property type="match status" value="1"/>
</dbReference>
<feature type="domain" description="GOLD" evidence="10">
    <location>
        <begin position="37"/>
        <end position="127"/>
    </location>
</feature>
<evidence type="ECO:0000256" key="7">
    <source>
        <dbReference type="SAM" id="MobiDB-lite"/>
    </source>
</evidence>
<dbReference type="InterPro" id="IPR015720">
    <property type="entry name" value="Emp24-like"/>
</dbReference>
<dbReference type="EMBL" id="CAJMWR010001834">
    <property type="protein sequence ID" value="CAE6435538.1"/>
    <property type="molecule type" value="Genomic_DNA"/>
</dbReference>
<evidence type="ECO:0000256" key="9">
    <source>
        <dbReference type="SAM" id="SignalP"/>
    </source>
</evidence>
<evidence type="ECO:0000256" key="1">
    <source>
        <dbReference type="ARBA" id="ARBA00004479"/>
    </source>
</evidence>
<comment type="subcellular location">
    <subcellularLocation>
        <location evidence="1">Membrane</location>
        <topology evidence="1">Single-pass type I membrane protein</topology>
    </subcellularLocation>
</comment>